<evidence type="ECO:0000313" key="2">
    <source>
        <dbReference type="Proteomes" id="UP001205105"/>
    </source>
</evidence>
<dbReference type="EMBL" id="JADXDR010000118">
    <property type="protein sequence ID" value="KAI7838769.1"/>
    <property type="molecule type" value="Genomic_DNA"/>
</dbReference>
<keyword evidence="2" id="KW-1185">Reference proteome</keyword>
<evidence type="ECO:0000313" key="1">
    <source>
        <dbReference type="EMBL" id="KAI7838769.1"/>
    </source>
</evidence>
<reference evidence="1" key="1">
    <citation type="submission" date="2020-11" db="EMBL/GenBank/DDBJ databases">
        <title>Chlorella ohadii genome sequencing and assembly.</title>
        <authorList>
            <person name="Murik O."/>
            <person name="Treves H."/>
            <person name="Kedem I."/>
            <person name="Shotland Y."/>
            <person name="Kaplan A."/>
        </authorList>
    </citation>
    <scope>NUCLEOTIDE SEQUENCE</scope>
    <source>
        <strain evidence="1">1</strain>
    </source>
</reference>
<protein>
    <submittedName>
        <fullName evidence="1">Uncharacterized protein</fullName>
    </submittedName>
</protein>
<organism evidence="1 2">
    <name type="scientific">Chlorella ohadii</name>
    <dbReference type="NCBI Taxonomy" id="2649997"/>
    <lineage>
        <taxon>Eukaryota</taxon>
        <taxon>Viridiplantae</taxon>
        <taxon>Chlorophyta</taxon>
        <taxon>core chlorophytes</taxon>
        <taxon>Trebouxiophyceae</taxon>
        <taxon>Chlorellales</taxon>
        <taxon>Chlorellaceae</taxon>
        <taxon>Chlorella clade</taxon>
        <taxon>Chlorella</taxon>
    </lineage>
</organism>
<accession>A0AAD5DQU6</accession>
<name>A0AAD5DQU6_9CHLO</name>
<dbReference type="Proteomes" id="UP001205105">
    <property type="component" value="Unassembled WGS sequence"/>
</dbReference>
<sequence>MAGLSGLGSWARMLYLYQPDLYRTKQNAQVWQGLAGHQFAALSQLIYAAKVRLRDGKPDLALTILPSALGEQLHAVLLMCSRRYRGFYVRHREPLLFLSWVLDVRSLVALNVHFNRQWESHGGSALRLLLLLLVSLPAFWQAFAIMTTPHVLRWTCFSLPLCATYMLTSNSAMCARILSAEGIEQPLATLHGSLTLAQ</sequence>
<comment type="caution">
    <text evidence="1">The sequence shown here is derived from an EMBL/GenBank/DDBJ whole genome shotgun (WGS) entry which is preliminary data.</text>
</comment>
<gene>
    <name evidence="1" type="ORF">COHA_007386</name>
</gene>
<dbReference type="AlphaFoldDB" id="A0AAD5DQU6"/>
<proteinExistence type="predicted"/>